<evidence type="ECO:0000313" key="3">
    <source>
        <dbReference type="Proteomes" id="UP000239326"/>
    </source>
</evidence>
<dbReference type="InterPro" id="IPR021871">
    <property type="entry name" value="DUF3482"/>
</dbReference>
<dbReference type="Pfam" id="PF01926">
    <property type="entry name" value="MMR_HSR1"/>
    <property type="match status" value="1"/>
</dbReference>
<reference evidence="2 3" key="1">
    <citation type="submission" date="2018-03" db="EMBL/GenBank/DDBJ databases">
        <title>Genome sequencing of Simplicispira sp.</title>
        <authorList>
            <person name="Kim S.-J."/>
            <person name="Heo J."/>
            <person name="Kwon S.-W."/>
        </authorList>
    </citation>
    <scope>NUCLEOTIDE SEQUENCE [LARGE SCALE GENOMIC DNA]</scope>
    <source>
        <strain evidence="2 3">SC1-8</strain>
    </source>
</reference>
<dbReference type="GO" id="GO:0005829">
    <property type="term" value="C:cytosol"/>
    <property type="evidence" value="ECO:0007669"/>
    <property type="project" value="TreeGrafter"/>
</dbReference>
<dbReference type="SUPFAM" id="SSF52540">
    <property type="entry name" value="P-loop containing nucleoside triphosphate hydrolases"/>
    <property type="match status" value="1"/>
</dbReference>
<accession>A0A2S0N2S2</accession>
<dbReference type="Gene3D" id="3.40.50.300">
    <property type="entry name" value="P-loop containing nucleotide triphosphate hydrolases"/>
    <property type="match status" value="1"/>
</dbReference>
<dbReference type="OrthoDB" id="5406017at2"/>
<gene>
    <name evidence="2" type="ORF">C6571_14025</name>
</gene>
<dbReference type="InterPro" id="IPR006073">
    <property type="entry name" value="GTP-bd"/>
</dbReference>
<dbReference type="GO" id="GO:0005525">
    <property type="term" value="F:GTP binding"/>
    <property type="evidence" value="ECO:0007669"/>
    <property type="project" value="InterPro"/>
</dbReference>
<dbReference type="RefSeq" id="WP_106447238.1">
    <property type="nucleotide sequence ID" value="NZ_CP027669.1"/>
</dbReference>
<sequence length="464" mass="49394">MTQPIAIAVVGHTNVGKTSLLRTLTRQGSFGEVSARPGTTRHVERIDLRIDGQAAVRFFDTPGLEDAVALQHYLRSLPGEFANPVERVRNFLAGPEAHAAYEQEAKVLRTMLEVDAAVYVIDCRQDVLPKYRSEIELLCACARPVMPVLNFIAASAERADAWRALLAGFNLHVWMQFDAVAPFVGAERQLFQDLCVLLRARQAELQAVVAELERQGAARRAAAATLVARLLVHAAALRHPVPREALASPGGREQALAQFRDQLAEATQKCVQAVLGVYGFRSDEADVALQPWTSGRWQADLFHPQTLQDAGRKLGTGAAVGAAVGAVADVALAGLSLGAATALGAAVGGVASQGWSQVPRKLMHRLQGAEELSVEDAVLLALADSLVRLIAALERRGHAATQRLQIGAEAAEAGPLQELVRALSAARGFAPDGSVSLLAASPDARREALSGRVAAFLLRSLSEA</sequence>
<dbReference type="GO" id="GO:0002098">
    <property type="term" value="P:tRNA wobble uridine modification"/>
    <property type="evidence" value="ECO:0007669"/>
    <property type="project" value="TreeGrafter"/>
</dbReference>
<dbReference type="GO" id="GO:0030488">
    <property type="term" value="P:tRNA methylation"/>
    <property type="evidence" value="ECO:0007669"/>
    <property type="project" value="TreeGrafter"/>
</dbReference>
<protein>
    <submittedName>
        <fullName evidence="2">DUF3482 domain-containing protein</fullName>
    </submittedName>
</protein>
<dbReference type="EMBL" id="CP027669">
    <property type="protein sequence ID" value="AVO42261.1"/>
    <property type="molecule type" value="Genomic_DNA"/>
</dbReference>
<feature type="domain" description="G" evidence="1">
    <location>
        <begin position="7"/>
        <end position="150"/>
    </location>
</feature>
<dbReference type="Pfam" id="PF11981">
    <property type="entry name" value="DUF3482"/>
    <property type="match status" value="1"/>
</dbReference>
<name>A0A2S0N2S2_9BURK</name>
<dbReference type="AlphaFoldDB" id="A0A2S0N2S2"/>
<evidence type="ECO:0000259" key="1">
    <source>
        <dbReference type="Pfam" id="PF01926"/>
    </source>
</evidence>
<dbReference type="NCBIfam" id="TIGR00231">
    <property type="entry name" value="small_GTP"/>
    <property type="match status" value="1"/>
</dbReference>
<dbReference type="KEGG" id="simp:C6571_14025"/>
<dbReference type="PANTHER" id="PTHR42714">
    <property type="entry name" value="TRNA MODIFICATION GTPASE GTPBP3"/>
    <property type="match status" value="1"/>
</dbReference>
<evidence type="ECO:0000313" key="2">
    <source>
        <dbReference type="EMBL" id="AVO42261.1"/>
    </source>
</evidence>
<proteinExistence type="predicted"/>
<keyword evidence="3" id="KW-1185">Reference proteome</keyword>
<dbReference type="InterPro" id="IPR005225">
    <property type="entry name" value="Small_GTP-bd"/>
</dbReference>
<dbReference type="PANTHER" id="PTHR42714:SF7">
    <property type="entry name" value="G DOMAIN-CONTAINING PROTEIN"/>
    <property type="match status" value="1"/>
</dbReference>
<dbReference type="InterPro" id="IPR027417">
    <property type="entry name" value="P-loop_NTPase"/>
</dbReference>
<dbReference type="Proteomes" id="UP000239326">
    <property type="component" value="Chromosome"/>
</dbReference>
<organism evidence="2 3">
    <name type="scientific">Simplicispira suum</name>
    <dbReference type="NCBI Taxonomy" id="2109915"/>
    <lineage>
        <taxon>Bacteria</taxon>
        <taxon>Pseudomonadati</taxon>
        <taxon>Pseudomonadota</taxon>
        <taxon>Betaproteobacteria</taxon>
        <taxon>Burkholderiales</taxon>
        <taxon>Comamonadaceae</taxon>
        <taxon>Simplicispira</taxon>
    </lineage>
</organism>